<dbReference type="InterPro" id="IPR012677">
    <property type="entry name" value="Nucleotide-bd_a/b_plait_sf"/>
</dbReference>
<feature type="compositionally biased region" description="Acidic residues" evidence="3">
    <location>
        <begin position="164"/>
        <end position="179"/>
    </location>
</feature>
<gene>
    <name evidence="6" type="ORF">OSTLU_23877</name>
</gene>
<dbReference type="InterPro" id="IPR050502">
    <property type="entry name" value="Euk_RNA-bind_prot"/>
</dbReference>
<dbReference type="Gene3D" id="3.30.70.330">
    <property type="match status" value="1"/>
</dbReference>
<feature type="region of interest" description="Disordered" evidence="3">
    <location>
        <begin position="359"/>
        <end position="392"/>
    </location>
</feature>
<sequence>MRAASGARGDARGTTREGAESSGRGRDGGGGRGGRGGRDDARGNARVGGGGGDERAAEEPVDPAHARAKAILAGLHKKKEPGVAALNARAAATTAAEKESEEDKKPKLVFTMGKRAPKVAPVVVKAAEEETFGYADTVVGYASTETKAPEPEAAPEAEAKPEPEAEPVEEAPAPVEEDASQGKKEVKRPKRPGLLSPGIAKRQKMNTPTPFPEATDGVGERTDKGEREIFISDLPDGCTIESLSLACYRYGRVNSCRVIERKHFGFVTFADSASAEKIVNAAIAHMNDPDKEPVIVDGRVVMVEYSVQAKGDKPFGDEIRQRALEELERIRDGEIVDDGGDVVKRDMLRVGLFNSYQSPENAENVAEHPPHTMDDRTALLGEEPSTPREKSRGSRIIGKEFARFFVLGIFVAVGVFVSADFIANIPARRGAVTRLGRTWTSAAPLARWAHVAIEANVDGRKFVPAVAHRVVVLALSTGESLAQTYEWALSLKDVGVRKFMIGCVDDACLKTLQSLDAPVFDASASAEKFSLDGESREDACRWASLESAKELLSEGYSVILAQPTIRFRRNPMEVVADSISRHGRNSVFAMRGVHSNVVTEKDLRVWTGGTSLASLRDDFLIFTPGSQSLIDDMFTSRDADVPADVLEAAGASSDLGSAELSWRSNVAFVLNHILSVKTGLRWKLANGQGPVDAAPFKTKPYEVSVDAALLGKDGSVPGTTAELSGVARLSHDRVKVVLLDTVVARAHCNDASTDNMPKTYVVGCDLDDAALAGRRVEVDHQCMLMKGLESRVGGLGMFSVFEHKGESPISDSRGFIGALDACRL</sequence>
<keyword evidence="4" id="KW-1133">Transmembrane helix</keyword>
<evidence type="ECO:0000256" key="3">
    <source>
        <dbReference type="SAM" id="MobiDB-lite"/>
    </source>
</evidence>
<dbReference type="InterPro" id="IPR000504">
    <property type="entry name" value="RRM_dom"/>
</dbReference>
<keyword evidence="7" id="KW-1185">Reference proteome</keyword>
<dbReference type="Pfam" id="PF00076">
    <property type="entry name" value="RRM_1"/>
    <property type="match status" value="1"/>
</dbReference>
<feature type="region of interest" description="Disordered" evidence="3">
    <location>
        <begin position="1"/>
        <end position="67"/>
    </location>
</feature>
<feature type="transmembrane region" description="Helical" evidence="4">
    <location>
        <begin position="401"/>
        <end position="423"/>
    </location>
</feature>
<reference evidence="6 7" key="1">
    <citation type="journal article" date="2007" name="Proc. Natl. Acad. Sci. U.S.A.">
        <title>The tiny eukaryote Ostreococcus provides genomic insights into the paradox of plankton speciation.</title>
        <authorList>
            <person name="Palenik B."/>
            <person name="Grimwood J."/>
            <person name="Aerts A."/>
            <person name="Rouze P."/>
            <person name="Salamov A."/>
            <person name="Putnam N."/>
            <person name="Dupont C."/>
            <person name="Jorgensen R."/>
            <person name="Derelle E."/>
            <person name="Rombauts S."/>
            <person name="Zhou K."/>
            <person name="Otillar R."/>
            <person name="Merchant S.S."/>
            <person name="Podell S."/>
            <person name="Gaasterland T."/>
            <person name="Napoli C."/>
            <person name="Gendler K."/>
            <person name="Manuell A."/>
            <person name="Tai V."/>
            <person name="Vallon O."/>
            <person name="Piganeau G."/>
            <person name="Jancek S."/>
            <person name="Heijde M."/>
            <person name="Jabbari K."/>
            <person name="Bowler C."/>
            <person name="Lohr M."/>
            <person name="Robbens S."/>
            <person name="Werner G."/>
            <person name="Dubchak I."/>
            <person name="Pazour G.J."/>
            <person name="Ren Q."/>
            <person name="Paulsen I."/>
            <person name="Delwiche C."/>
            <person name="Schmutz J."/>
            <person name="Rokhsar D."/>
            <person name="Van de Peer Y."/>
            <person name="Moreau H."/>
            <person name="Grigoriev I.V."/>
        </authorList>
    </citation>
    <scope>NUCLEOTIDE SEQUENCE [LARGE SCALE GENOMIC DNA]</scope>
    <source>
        <strain evidence="6 7">CCE9901</strain>
    </source>
</reference>
<feature type="compositionally biased region" description="Basic and acidic residues" evidence="3">
    <location>
        <begin position="9"/>
        <end position="29"/>
    </location>
</feature>
<keyword evidence="1 2" id="KW-0694">RNA-binding</keyword>
<dbReference type="EMBL" id="CP000581">
    <property type="protein sequence ID" value="ABO93758.1"/>
    <property type="molecule type" value="Genomic_DNA"/>
</dbReference>
<evidence type="ECO:0000256" key="4">
    <source>
        <dbReference type="SAM" id="Phobius"/>
    </source>
</evidence>
<feature type="compositionally biased region" description="Basic and acidic residues" evidence="3">
    <location>
        <begin position="365"/>
        <end position="377"/>
    </location>
</feature>
<feature type="region of interest" description="Disordered" evidence="3">
    <location>
        <begin position="143"/>
        <end position="222"/>
    </location>
</feature>
<dbReference type="PANTHER" id="PTHR48025">
    <property type="entry name" value="OS02G0815200 PROTEIN"/>
    <property type="match status" value="1"/>
</dbReference>
<feature type="domain" description="RRM" evidence="5">
    <location>
        <begin position="227"/>
        <end position="308"/>
    </location>
</feature>
<name>A4RQX6_OSTLU</name>
<dbReference type="Gramene" id="ABO93758">
    <property type="protein sequence ID" value="ABO93758"/>
    <property type="gene ID" value="OSTLU_23877"/>
</dbReference>
<dbReference type="CDD" id="cd00590">
    <property type="entry name" value="RRM_SF"/>
    <property type="match status" value="1"/>
</dbReference>
<evidence type="ECO:0000313" key="6">
    <source>
        <dbReference type="EMBL" id="ABO93758.1"/>
    </source>
</evidence>
<evidence type="ECO:0000259" key="5">
    <source>
        <dbReference type="PROSITE" id="PS50102"/>
    </source>
</evidence>
<protein>
    <recommendedName>
        <fullName evidence="5">RRM domain-containing protein</fullName>
    </recommendedName>
</protein>
<proteinExistence type="predicted"/>
<dbReference type="OrthoDB" id="7763451at2759"/>
<dbReference type="SUPFAM" id="SSF54928">
    <property type="entry name" value="RNA-binding domain, RBD"/>
    <property type="match status" value="1"/>
</dbReference>
<evidence type="ECO:0000256" key="1">
    <source>
        <dbReference type="ARBA" id="ARBA00022884"/>
    </source>
</evidence>
<dbReference type="PROSITE" id="PS50102">
    <property type="entry name" value="RRM"/>
    <property type="match status" value="1"/>
</dbReference>
<dbReference type="AlphaFoldDB" id="A4RQX6"/>
<dbReference type="HOGENOM" id="CLU_343688_0_0_1"/>
<dbReference type="InterPro" id="IPR035979">
    <property type="entry name" value="RBD_domain_sf"/>
</dbReference>
<dbReference type="Proteomes" id="UP000001568">
    <property type="component" value="Chromosome 1"/>
</dbReference>
<keyword evidence="4" id="KW-0812">Transmembrane</keyword>
<dbReference type="RefSeq" id="XP_001415466.1">
    <property type="nucleotide sequence ID" value="XM_001415429.1"/>
</dbReference>
<evidence type="ECO:0000313" key="7">
    <source>
        <dbReference type="Proteomes" id="UP000001568"/>
    </source>
</evidence>
<feature type="compositionally biased region" description="Basic and acidic residues" evidence="3">
    <location>
        <begin position="52"/>
        <end position="65"/>
    </location>
</feature>
<dbReference type="SMART" id="SM00360">
    <property type="entry name" value="RRM"/>
    <property type="match status" value="1"/>
</dbReference>
<keyword evidence="4" id="KW-0472">Membrane</keyword>
<organism evidence="6 7">
    <name type="scientific">Ostreococcus lucimarinus (strain CCE9901)</name>
    <dbReference type="NCBI Taxonomy" id="436017"/>
    <lineage>
        <taxon>Eukaryota</taxon>
        <taxon>Viridiplantae</taxon>
        <taxon>Chlorophyta</taxon>
        <taxon>Mamiellophyceae</taxon>
        <taxon>Mamiellales</taxon>
        <taxon>Bathycoccaceae</taxon>
        <taxon>Ostreococcus</taxon>
    </lineage>
</organism>
<evidence type="ECO:0000256" key="2">
    <source>
        <dbReference type="PROSITE-ProRule" id="PRU00176"/>
    </source>
</evidence>
<dbReference type="PANTHER" id="PTHR48025:SF1">
    <property type="entry name" value="RRM DOMAIN-CONTAINING PROTEIN"/>
    <property type="match status" value="1"/>
</dbReference>
<dbReference type="GeneID" id="4999596"/>
<accession>A4RQX6</accession>
<dbReference type="KEGG" id="olu:OSTLU_23877"/>
<dbReference type="GO" id="GO:0003729">
    <property type="term" value="F:mRNA binding"/>
    <property type="evidence" value="ECO:0007669"/>
    <property type="project" value="TreeGrafter"/>
</dbReference>